<proteinExistence type="predicted"/>
<accession>A0A380WRU5</accession>
<evidence type="ECO:0000313" key="8">
    <source>
        <dbReference type="EMBL" id="SUU91653.1"/>
    </source>
</evidence>
<feature type="transmembrane region" description="Helical" evidence="6">
    <location>
        <begin position="299"/>
        <end position="319"/>
    </location>
</feature>
<dbReference type="Proteomes" id="UP000254701">
    <property type="component" value="Unassembled WGS sequence"/>
</dbReference>
<evidence type="ECO:0000256" key="3">
    <source>
        <dbReference type="ARBA" id="ARBA00022692"/>
    </source>
</evidence>
<evidence type="ECO:0000313" key="9">
    <source>
        <dbReference type="Proteomes" id="UP000254701"/>
    </source>
</evidence>
<keyword evidence="5 6" id="KW-0472">Membrane</keyword>
<dbReference type="Pfam" id="PF00482">
    <property type="entry name" value="T2SSF"/>
    <property type="match status" value="1"/>
</dbReference>
<comment type="subcellular location">
    <subcellularLocation>
        <location evidence="1">Cell membrane</location>
        <topology evidence="1">Multi-pass membrane protein</topology>
    </subcellularLocation>
</comment>
<feature type="domain" description="Type II secretion system protein GspF" evidence="7">
    <location>
        <begin position="188"/>
        <end position="316"/>
    </location>
</feature>
<dbReference type="PANTHER" id="PTHR35007">
    <property type="entry name" value="INTEGRAL MEMBRANE PROTEIN-RELATED"/>
    <property type="match status" value="1"/>
</dbReference>
<dbReference type="EMBL" id="UFSM01000001">
    <property type="protein sequence ID" value="SUU91653.1"/>
    <property type="molecule type" value="Genomic_DNA"/>
</dbReference>
<keyword evidence="2" id="KW-1003">Cell membrane</keyword>
<evidence type="ECO:0000256" key="6">
    <source>
        <dbReference type="SAM" id="Phobius"/>
    </source>
</evidence>
<name>A0A380WRU5_AMIAI</name>
<keyword evidence="4 6" id="KW-1133">Transmembrane helix</keyword>
<dbReference type="RefSeq" id="WP_115733478.1">
    <property type="nucleotide sequence ID" value="NZ_BAAAVY010000004.1"/>
</dbReference>
<evidence type="ECO:0000256" key="5">
    <source>
        <dbReference type="ARBA" id="ARBA00023136"/>
    </source>
</evidence>
<feature type="transmembrane region" description="Helical" evidence="6">
    <location>
        <begin position="12"/>
        <end position="35"/>
    </location>
</feature>
<keyword evidence="3 6" id="KW-0812">Transmembrane</keyword>
<dbReference type="OrthoDB" id="9810662at2"/>
<evidence type="ECO:0000256" key="2">
    <source>
        <dbReference type="ARBA" id="ARBA00022475"/>
    </source>
</evidence>
<gene>
    <name evidence="8" type="ORF">NCTC10684_04925</name>
</gene>
<evidence type="ECO:0000259" key="7">
    <source>
        <dbReference type="Pfam" id="PF00482"/>
    </source>
</evidence>
<evidence type="ECO:0000256" key="1">
    <source>
        <dbReference type="ARBA" id="ARBA00004651"/>
    </source>
</evidence>
<sequence length="338" mass="37324">MTDQVVKTLTDPSFLIALLVAIAVFATVFTVMPSLSGNPLKGRMKAVALERDELRAKQRMRLAAEADRRHKGLREQQSIGMRNIVERLDLRRALVDEATLNKLKVAGFRGQNPLTRFLFFRLVLPFAGLVLGIFYVFVLGVFADKPFVMKIFVCIALAYAGFYAPVLYVTNRATKRKQSIQAAWPDALDLMLICVESGMSVEAALRKVADEIGAQSVDLAEEFVLTNAELSYLTERRQAYENLAGRTGLESVKSVTQALIQAERYGTPVAHALRVLAAESRDMRMNAAEKKAAALPPKLTVPMILFFLPVLFAVILGPAGMQISERGIMGDKQQSSSE</sequence>
<reference evidence="8 9" key="1">
    <citation type="submission" date="2018-06" db="EMBL/GenBank/DDBJ databases">
        <authorList>
            <consortium name="Pathogen Informatics"/>
            <person name="Doyle S."/>
        </authorList>
    </citation>
    <scope>NUCLEOTIDE SEQUENCE [LARGE SCALE GENOMIC DNA]</scope>
    <source>
        <strain evidence="8 9">NCTC10684</strain>
    </source>
</reference>
<dbReference type="GO" id="GO:0005886">
    <property type="term" value="C:plasma membrane"/>
    <property type="evidence" value="ECO:0007669"/>
    <property type="project" value="UniProtKB-SubCell"/>
</dbReference>
<feature type="transmembrane region" description="Helical" evidence="6">
    <location>
        <begin position="147"/>
        <end position="169"/>
    </location>
</feature>
<dbReference type="PANTHER" id="PTHR35007:SF2">
    <property type="entry name" value="PILUS ASSEMBLE PROTEIN"/>
    <property type="match status" value="1"/>
</dbReference>
<dbReference type="InterPro" id="IPR018076">
    <property type="entry name" value="T2SS_GspF_dom"/>
</dbReference>
<feature type="transmembrane region" description="Helical" evidence="6">
    <location>
        <begin position="118"/>
        <end position="141"/>
    </location>
</feature>
<protein>
    <submittedName>
        <fullName evidence="8">Flp pilus assembly protein TadB</fullName>
    </submittedName>
</protein>
<organism evidence="8 9">
    <name type="scientific">Aminobacter aminovorans</name>
    <name type="common">Chelatobacter heintzii</name>
    <dbReference type="NCBI Taxonomy" id="83263"/>
    <lineage>
        <taxon>Bacteria</taxon>
        <taxon>Pseudomonadati</taxon>
        <taxon>Pseudomonadota</taxon>
        <taxon>Alphaproteobacteria</taxon>
        <taxon>Hyphomicrobiales</taxon>
        <taxon>Phyllobacteriaceae</taxon>
        <taxon>Aminobacter</taxon>
    </lineage>
</organism>
<dbReference type="AlphaFoldDB" id="A0A380WRU5"/>
<evidence type="ECO:0000256" key="4">
    <source>
        <dbReference type="ARBA" id="ARBA00022989"/>
    </source>
</evidence>